<dbReference type="PANTHER" id="PTHR10566:SF113">
    <property type="entry name" value="PROTEIN ACTIVITY OF BC1 COMPLEX KINASE 7, CHLOROPLASTIC"/>
    <property type="match status" value="1"/>
</dbReference>
<evidence type="ECO:0000313" key="5">
    <source>
        <dbReference type="Proteomes" id="UP000199427"/>
    </source>
</evidence>
<dbReference type="GO" id="GO:0005524">
    <property type="term" value="F:ATP binding"/>
    <property type="evidence" value="ECO:0007669"/>
    <property type="project" value="InterPro"/>
</dbReference>
<dbReference type="RefSeq" id="WP_256205245.1">
    <property type="nucleotide sequence ID" value="NZ_FOES01000005.1"/>
</dbReference>
<feature type="transmembrane region" description="Helical" evidence="2">
    <location>
        <begin position="493"/>
        <end position="515"/>
    </location>
</feature>
<dbReference type="InterPro" id="IPR011009">
    <property type="entry name" value="Kinase-like_dom_sf"/>
</dbReference>
<keyword evidence="2" id="KW-1133">Transmembrane helix</keyword>
<proteinExistence type="inferred from homology"/>
<dbReference type="InterPro" id="IPR004147">
    <property type="entry name" value="ABC1_dom"/>
</dbReference>
<evidence type="ECO:0000259" key="3">
    <source>
        <dbReference type="PROSITE" id="PS50011"/>
    </source>
</evidence>
<evidence type="ECO:0000256" key="1">
    <source>
        <dbReference type="ARBA" id="ARBA00009670"/>
    </source>
</evidence>
<dbReference type="CDD" id="cd05121">
    <property type="entry name" value="ABC1_ADCK3-like"/>
    <property type="match status" value="1"/>
</dbReference>
<dbReference type="InterPro" id="IPR050154">
    <property type="entry name" value="UbiB_kinase"/>
</dbReference>
<accession>A0A1H9CNW5</accession>
<dbReference type="AlphaFoldDB" id="A0A1H9CNW5"/>
<protein>
    <submittedName>
        <fullName evidence="4">2-octaprenylphenol hydroxylase</fullName>
    </submittedName>
</protein>
<evidence type="ECO:0000313" key="4">
    <source>
        <dbReference type="EMBL" id="SEQ02915.1"/>
    </source>
</evidence>
<dbReference type="PROSITE" id="PS50011">
    <property type="entry name" value="PROTEIN_KINASE_DOM"/>
    <property type="match status" value="1"/>
</dbReference>
<sequence length="552" mass="63514">MRHIKRYREIAMAFSRNGLGFIVKELGLDQIFSLPRRLYVRRNQYYSKSLGQRIRSFLEELGPTFIKIGQMASARPDLIPEDIIEELSLLQDEITPFSFDEVKRIVEEELGVPIEEAFDRFEASPVGVASIGQVHEAVLKSGERVAVKVQRPQVDQQIHTDLEILREIAVRAEKRFDWAERHQVTNVVEEFSKAIKDELNYVTEGRNADLMAKQFSDDSTIKIPTIYWDYTSKKVLTMEFIDGIKINHIDQLLERHFDLKWLADRIVNTIFYQVFKDGYFHADPHVGNIFVSEHGLVWIDFGLVGRLSSEMKTHLASLVVAMVNQDSDDMIKTIMKMGVAPDDVDLHELREDIDQFMIKYYDVPVSEMSLGQTITDLFTIAYHHRITIPSDLTLVGKTILTLEGVIEQLDPNFNMIDAAEPFGRKLIREKYNPKRIAKNVFEQIDEYGDILEDMPEVINEIRSLAKKRKVPIEISIPEADRFFSKLDTVSNRLSFSIVLLSFSIIMVGLIIGSALGRQTSLLWNIPAIEIGFMIAMLMVAWLIYSIFRSGRF</sequence>
<dbReference type="EMBL" id="FOES01000005">
    <property type="protein sequence ID" value="SEQ02915.1"/>
    <property type="molecule type" value="Genomic_DNA"/>
</dbReference>
<feature type="transmembrane region" description="Helical" evidence="2">
    <location>
        <begin position="521"/>
        <end position="547"/>
    </location>
</feature>
<dbReference type="InterPro" id="IPR000719">
    <property type="entry name" value="Prot_kinase_dom"/>
</dbReference>
<dbReference type="SUPFAM" id="SSF56112">
    <property type="entry name" value="Protein kinase-like (PK-like)"/>
    <property type="match status" value="1"/>
</dbReference>
<reference evidence="4 5" key="1">
    <citation type="submission" date="2016-10" db="EMBL/GenBank/DDBJ databases">
        <authorList>
            <person name="de Groot N.N."/>
        </authorList>
    </citation>
    <scope>NUCLEOTIDE SEQUENCE [LARGE SCALE GENOMIC DNA]</scope>
    <source>
        <strain evidence="4 5">DSM 21633</strain>
    </source>
</reference>
<feature type="domain" description="Protein kinase" evidence="3">
    <location>
        <begin position="120"/>
        <end position="483"/>
    </location>
</feature>
<keyword evidence="5" id="KW-1185">Reference proteome</keyword>
<dbReference type="PANTHER" id="PTHR10566">
    <property type="entry name" value="CHAPERONE-ACTIVITY OF BC1 COMPLEX CABC1 -RELATED"/>
    <property type="match status" value="1"/>
</dbReference>
<keyword evidence="2" id="KW-0812">Transmembrane</keyword>
<evidence type="ECO:0000256" key="2">
    <source>
        <dbReference type="SAM" id="Phobius"/>
    </source>
</evidence>
<dbReference type="Pfam" id="PF03109">
    <property type="entry name" value="ABC1"/>
    <property type="match status" value="1"/>
</dbReference>
<dbReference type="STRING" id="571933.SAMN05216362_105124"/>
<comment type="similarity">
    <text evidence="1">Belongs to the protein kinase superfamily. ADCK protein kinase family.</text>
</comment>
<dbReference type="GO" id="GO:0004672">
    <property type="term" value="F:protein kinase activity"/>
    <property type="evidence" value="ECO:0007669"/>
    <property type="project" value="InterPro"/>
</dbReference>
<name>A0A1H9CNW5_9BACI</name>
<gene>
    <name evidence="4" type="ORF">SAMN05216362_105124</name>
</gene>
<keyword evidence="2" id="KW-0472">Membrane</keyword>
<organism evidence="4 5">
    <name type="scientific">Piscibacillus halophilus</name>
    <dbReference type="NCBI Taxonomy" id="571933"/>
    <lineage>
        <taxon>Bacteria</taxon>
        <taxon>Bacillati</taxon>
        <taxon>Bacillota</taxon>
        <taxon>Bacilli</taxon>
        <taxon>Bacillales</taxon>
        <taxon>Bacillaceae</taxon>
        <taxon>Piscibacillus</taxon>
    </lineage>
</organism>
<dbReference type="Proteomes" id="UP000199427">
    <property type="component" value="Unassembled WGS sequence"/>
</dbReference>